<proteinExistence type="predicted"/>
<dbReference type="Pfam" id="PF02765">
    <property type="entry name" value="POT1"/>
    <property type="match status" value="1"/>
</dbReference>
<keyword evidence="2" id="KW-0158">Chromosome</keyword>
<feature type="domain" description="Telomeric single stranded DNA binding POT1/Cdc13" evidence="6">
    <location>
        <begin position="39"/>
        <end position="179"/>
    </location>
</feature>
<evidence type="ECO:0000256" key="2">
    <source>
        <dbReference type="ARBA" id="ARBA00022454"/>
    </source>
</evidence>
<evidence type="ECO:0000256" key="4">
    <source>
        <dbReference type="ARBA" id="ARBA00023125"/>
    </source>
</evidence>
<name>A0ABQ8UID0_9EUKA</name>
<dbReference type="InterPro" id="IPR011564">
    <property type="entry name" value="Telomer_end-bd_POT1/Cdc13"/>
</dbReference>
<evidence type="ECO:0000313" key="8">
    <source>
        <dbReference type="Proteomes" id="UP001141327"/>
    </source>
</evidence>
<feature type="compositionally biased region" description="Polar residues" evidence="5">
    <location>
        <begin position="1"/>
        <end position="10"/>
    </location>
</feature>
<feature type="compositionally biased region" description="Basic residues" evidence="5">
    <location>
        <begin position="23"/>
        <end position="32"/>
    </location>
</feature>
<organism evidence="7 8">
    <name type="scientific">Paratrimastix pyriformis</name>
    <dbReference type="NCBI Taxonomy" id="342808"/>
    <lineage>
        <taxon>Eukaryota</taxon>
        <taxon>Metamonada</taxon>
        <taxon>Preaxostyla</taxon>
        <taxon>Paratrimastigidae</taxon>
        <taxon>Paratrimastix</taxon>
    </lineage>
</organism>
<dbReference type="SUPFAM" id="SSF50249">
    <property type="entry name" value="Nucleic acid-binding proteins"/>
    <property type="match status" value="1"/>
</dbReference>
<dbReference type="EMBL" id="JAPMOS010000023">
    <property type="protein sequence ID" value="KAJ4458982.1"/>
    <property type="molecule type" value="Genomic_DNA"/>
</dbReference>
<comment type="subcellular location">
    <subcellularLocation>
        <location evidence="1">Chromosome</location>
        <location evidence="1">Telomere</location>
    </subcellularLocation>
</comment>
<dbReference type="InterPro" id="IPR012340">
    <property type="entry name" value="NA-bd_OB-fold"/>
</dbReference>
<dbReference type="Proteomes" id="UP001141327">
    <property type="component" value="Unassembled WGS sequence"/>
</dbReference>
<protein>
    <recommendedName>
        <fullName evidence="6">Telomeric single stranded DNA binding POT1/Cdc13 domain-containing protein</fullName>
    </recommendedName>
</protein>
<evidence type="ECO:0000256" key="3">
    <source>
        <dbReference type="ARBA" id="ARBA00022895"/>
    </source>
</evidence>
<sequence length="334" mass="36274">MEPESTTTDEALSLEDDRGSSKAAKKAGKKSHGPSNYKYTPLAALDGKGKYHIYGVILDLRFPEVSRRGEGDVFLTLTLIDPSIAYPHAPPFTVALFWPTTEDVPREYATLRPGQIVRFHRLWVGESNSQGQVGARFRKSAKMLSFPPDEEAPLDVDAAEYTWLPSDVATVRLLQYWARHCLFPAFGAGPFRAGEDYLRLHELAEVREPVTADLIVRAVELRGGGLLRFRDASPAIPGRPEVIGEMALPPGVPVAPFMDGSGEADRPPAILKLAHVKYVPPQGPSQGSGVGPVRVTFVQGATSLFLLGPFHPALHQPLAIATPRRPPRPPASAG</sequence>
<dbReference type="PANTHER" id="PTHR14513">
    <property type="entry name" value="PROTECTION OF TELOMERES 1"/>
    <property type="match status" value="1"/>
</dbReference>
<keyword evidence="3" id="KW-0779">Telomere</keyword>
<comment type="caution">
    <text evidence="7">The sequence shown here is derived from an EMBL/GenBank/DDBJ whole genome shotgun (WGS) entry which is preliminary data.</text>
</comment>
<dbReference type="PANTHER" id="PTHR14513:SF0">
    <property type="entry name" value="PROTECTION OF TELOMERES PROTEIN 1"/>
    <property type="match status" value="1"/>
</dbReference>
<dbReference type="SMART" id="SM00976">
    <property type="entry name" value="Telo_bind"/>
    <property type="match status" value="1"/>
</dbReference>
<gene>
    <name evidence="7" type="ORF">PAPYR_5027</name>
</gene>
<evidence type="ECO:0000256" key="1">
    <source>
        <dbReference type="ARBA" id="ARBA00004574"/>
    </source>
</evidence>
<accession>A0ABQ8UID0</accession>
<evidence type="ECO:0000256" key="5">
    <source>
        <dbReference type="SAM" id="MobiDB-lite"/>
    </source>
</evidence>
<evidence type="ECO:0000313" key="7">
    <source>
        <dbReference type="EMBL" id="KAJ4458982.1"/>
    </source>
</evidence>
<keyword evidence="8" id="KW-1185">Reference proteome</keyword>
<feature type="region of interest" description="Disordered" evidence="5">
    <location>
        <begin position="1"/>
        <end position="34"/>
    </location>
</feature>
<dbReference type="Gene3D" id="2.40.50.140">
    <property type="entry name" value="Nucleic acid-binding proteins"/>
    <property type="match status" value="1"/>
</dbReference>
<reference evidence="7" key="1">
    <citation type="journal article" date="2022" name="bioRxiv">
        <title>Genomics of Preaxostyla Flagellates Illuminates Evolutionary Transitions and the Path Towards Mitochondrial Loss.</title>
        <authorList>
            <person name="Novak L.V.F."/>
            <person name="Treitli S.C."/>
            <person name="Pyrih J."/>
            <person name="Halakuc P."/>
            <person name="Pipaliya S.V."/>
            <person name="Vacek V."/>
            <person name="Brzon O."/>
            <person name="Soukal P."/>
            <person name="Eme L."/>
            <person name="Dacks J.B."/>
            <person name="Karnkowska A."/>
            <person name="Elias M."/>
            <person name="Hampl V."/>
        </authorList>
    </citation>
    <scope>NUCLEOTIDE SEQUENCE</scope>
    <source>
        <strain evidence="7">RCP-MX</strain>
    </source>
</reference>
<evidence type="ECO:0000259" key="6">
    <source>
        <dbReference type="SMART" id="SM00976"/>
    </source>
</evidence>
<dbReference type="InterPro" id="IPR028389">
    <property type="entry name" value="POT1"/>
</dbReference>
<keyword evidence="4" id="KW-0238">DNA-binding</keyword>